<sequence>MRTLIASRPLFNMGASSF</sequence>
<dbReference type="EMBL" id="GBXM01108910">
    <property type="protein sequence ID" value="JAG99666.1"/>
    <property type="molecule type" value="Transcribed_RNA"/>
</dbReference>
<name>A0A0E9P5R9_ANGAN</name>
<dbReference type="AlphaFoldDB" id="A0A0E9P5R9"/>
<organism evidence="1">
    <name type="scientific">Anguilla anguilla</name>
    <name type="common">European freshwater eel</name>
    <name type="synonym">Muraena anguilla</name>
    <dbReference type="NCBI Taxonomy" id="7936"/>
    <lineage>
        <taxon>Eukaryota</taxon>
        <taxon>Metazoa</taxon>
        <taxon>Chordata</taxon>
        <taxon>Craniata</taxon>
        <taxon>Vertebrata</taxon>
        <taxon>Euteleostomi</taxon>
        <taxon>Actinopterygii</taxon>
        <taxon>Neopterygii</taxon>
        <taxon>Teleostei</taxon>
        <taxon>Anguilliformes</taxon>
        <taxon>Anguillidae</taxon>
        <taxon>Anguilla</taxon>
    </lineage>
</organism>
<evidence type="ECO:0000313" key="1">
    <source>
        <dbReference type="EMBL" id="JAG99666.1"/>
    </source>
</evidence>
<protein>
    <submittedName>
        <fullName evidence="1">Uncharacterized protein</fullName>
    </submittedName>
</protein>
<reference evidence="1" key="1">
    <citation type="submission" date="2014-11" db="EMBL/GenBank/DDBJ databases">
        <authorList>
            <person name="Amaro Gonzalez C."/>
        </authorList>
    </citation>
    <scope>NUCLEOTIDE SEQUENCE</scope>
</reference>
<accession>A0A0E9P5R9</accession>
<reference evidence="1" key="2">
    <citation type="journal article" date="2015" name="Fish Shellfish Immunol.">
        <title>Early steps in the European eel (Anguilla anguilla)-Vibrio vulnificus interaction in the gills: Role of the RtxA13 toxin.</title>
        <authorList>
            <person name="Callol A."/>
            <person name="Pajuelo D."/>
            <person name="Ebbesson L."/>
            <person name="Teles M."/>
            <person name="MacKenzie S."/>
            <person name="Amaro C."/>
        </authorList>
    </citation>
    <scope>NUCLEOTIDE SEQUENCE</scope>
</reference>
<proteinExistence type="predicted"/>